<accession>A0ABW1P015</accession>
<organism evidence="3 4">
    <name type="scientific">Saccharothrix lopnurensis</name>
    <dbReference type="NCBI Taxonomy" id="1670621"/>
    <lineage>
        <taxon>Bacteria</taxon>
        <taxon>Bacillati</taxon>
        <taxon>Actinomycetota</taxon>
        <taxon>Actinomycetes</taxon>
        <taxon>Pseudonocardiales</taxon>
        <taxon>Pseudonocardiaceae</taxon>
        <taxon>Saccharothrix</taxon>
    </lineage>
</organism>
<reference evidence="4" key="1">
    <citation type="journal article" date="2019" name="Int. J. Syst. Evol. Microbiol.">
        <title>The Global Catalogue of Microorganisms (GCM) 10K type strain sequencing project: providing services to taxonomists for standard genome sequencing and annotation.</title>
        <authorList>
            <consortium name="The Broad Institute Genomics Platform"/>
            <consortium name="The Broad Institute Genome Sequencing Center for Infectious Disease"/>
            <person name="Wu L."/>
            <person name="Ma J."/>
        </authorList>
    </citation>
    <scope>NUCLEOTIDE SEQUENCE [LARGE SCALE GENOMIC DNA]</scope>
    <source>
        <strain evidence="4">CGMCC 4.7246</strain>
    </source>
</reference>
<gene>
    <name evidence="3" type="ORF">ACFP3R_05980</name>
</gene>
<dbReference type="CDD" id="cd11029">
    <property type="entry name" value="CYP107-like"/>
    <property type="match status" value="1"/>
</dbReference>
<dbReference type="InterPro" id="IPR001128">
    <property type="entry name" value="Cyt_P450"/>
</dbReference>
<proteinExistence type="inferred from homology"/>
<dbReference type="RefSeq" id="WP_380633607.1">
    <property type="nucleotide sequence ID" value="NZ_JBHSQO010000004.1"/>
</dbReference>
<comment type="similarity">
    <text evidence="1 2">Belongs to the cytochrome P450 family.</text>
</comment>
<dbReference type="Gene3D" id="1.10.630.10">
    <property type="entry name" value="Cytochrome P450"/>
    <property type="match status" value="1"/>
</dbReference>
<keyword evidence="2" id="KW-0349">Heme</keyword>
<keyword evidence="2" id="KW-0479">Metal-binding</keyword>
<evidence type="ECO:0000256" key="2">
    <source>
        <dbReference type="RuleBase" id="RU000461"/>
    </source>
</evidence>
<evidence type="ECO:0000313" key="3">
    <source>
        <dbReference type="EMBL" id="MFC6088816.1"/>
    </source>
</evidence>
<dbReference type="Proteomes" id="UP001596220">
    <property type="component" value="Unassembled WGS sequence"/>
</dbReference>
<dbReference type="PROSITE" id="PS00086">
    <property type="entry name" value="CYTOCHROME_P450"/>
    <property type="match status" value="1"/>
</dbReference>
<keyword evidence="2" id="KW-0560">Oxidoreductase</keyword>
<dbReference type="SUPFAM" id="SSF48264">
    <property type="entry name" value="Cytochrome P450"/>
    <property type="match status" value="1"/>
</dbReference>
<evidence type="ECO:0000256" key="1">
    <source>
        <dbReference type="ARBA" id="ARBA00010617"/>
    </source>
</evidence>
<dbReference type="EMBL" id="JBHSQO010000004">
    <property type="protein sequence ID" value="MFC6088816.1"/>
    <property type="molecule type" value="Genomic_DNA"/>
</dbReference>
<keyword evidence="2" id="KW-0408">Iron</keyword>
<dbReference type="PRINTS" id="PR00359">
    <property type="entry name" value="BP450"/>
</dbReference>
<evidence type="ECO:0000313" key="4">
    <source>
        <dbReference type="Proteomes" id="UP001596220"/>
    </source>
</evidence>
<keyword evidence="2" id="KW-0503">Monooxygenase</keyword>
<sequence length="390" mass="41796">MTVPELNPADPAVLLDPFTAYGRAREESPVARMSLPGLGTLWIVTRHADARVVLGDPRFEVNSASFLRLPGIPEDCLPYLRTMAEIDGPEHTRLRRLAAPAFTARRAAALRSPVEATVEAMLDALPAGDTVDLHEHFARPLPMEVICELVGIPPGDRARWREHGAAVAAGHGGAFVAAIPGIIADARAAVARRAAEPGDDLISELLRARAEDGDRLSEVELVTLVWHLVLAGQTPTNLVTNGLVALLDHPDQLAALRADPALLPRAVEELTRWAGPQLLTTPRYTREEVSIGGVVIGAGQAVTAAIVSANRDPRAFDDPDRLDVTRPPAVGHLGFSHGPHFCLGAAFARVQTEVALAAVLRRFPDLALAQRPEPIPDGGTWRLASLVVRR</sequence>
<dbReference type="Pfam" id="PF00067">
    <property type="entry name" value="p450"/>
    <property type="match status" value="1"/>
</dbReference>
<dbReference type="InterPro" id="IPR036396">
    <property type="entry name" value="Cyt_P450_sf"/>
</dbReference>
<dbReference type="PANTHER" id="PTHR46696">
    <property type="entry name" value="P450, PUTATIVE (EUROFUNG)-RELATED"/>
    <property type="match status" value="1"/>
</dbReference>
<dbReference type="InterPro" id="IPR017972">
    <property type="entry name" value="Cyt_P450_CS"/>
</dbReference>
<keyword evidence="4" id="KW-1185">Reference proteome</keyword>
<comment type="caution">
    <text evidence="3">The sequence shown here is derived from an EMBL/GenBank/DDBJ whole genome shotgun (WGS) entry which is preliminary data.</text>
</comment>
<dbReference type="InterPro" id="IPR002397">
    <property type="entry name" value="Cyt_P450_B"/>
</dbReference>
<protein>
    <submittedName>
        <fullName evidence="3">Cytochrome P450</fullName>
    </submittedName>
</protein>
<dbReference type="PANTHER" id="PTHR46696:SF1">
    <property type="entry name" value="CYTOCHROME P450 YJIB-RELATED"/>
    <property type="match status" value="1"/>
</dbReference>
<name>A0ABW1P015_9PSEU</name>